<keyword evidence="3" id="KW-0677">Repeat</keyword>
<evidence type="ECO:0000256" key="4">
    <source>
        <dbReference type="ARBA" id="ARBA00023315"/>
    </source>
</evidence>
<evidence type="ECO:0000313" key="7">
    <source>
        <dbReference type="EMBL" id="EHN58803.1"/>
    </source>
</evidence>
<sequence length="205" mass="22895">MAKNEIKKMLTSKLYFAGSPEAVALRMRAKKMTHRFNQMIDLDVNQKNDLLKELLGRIGTNSYIEPPFRIDYGRYTTIGNHFYANYDCIFIDVAPITIGNDVFLGPRVSLYTAGHPIDATIRNEELEYGKPITIGNSVWIGGNTVINPGVTIGSNVVIGSGSVVTKNVPDNVVAVGNPCHVLREITPEDHAYWQQQKDIYLHDND</sequence>
<protein>
    <recommendedName>
        <fullName evidence="5">Acetyltransferase</fullName>
        <ecNumber evidence="5">2.3.1.-</ecNumber>
    </recommendedName>
</protein>
<dbReference type="SMART" id="SM01266">
    <property type="entry name" value="Mac"/>
    <property type="match status" value="1"/>
</dbReference>
<dbReference type="CDD" id="cd03357">
    <property type="entry name" value="LbH_MAT_GAT"/>
    <property type="match status" value="1"/>
</dbReference>
<dbReference type="InterPro" id="IPR024688">
    <property type="entry name" value="Mac_dom"/>
</dbReference>
<dbReference type="InterPro" id="IPR011004">
    <property type="entry name" value="Trimer_LpxA-like_sf"/>
</dbReference>
<dbReference type="HOGENOM" id="CLU_051638_3_0_9"/>
<gene>
    <name evidence="7" type="ORF">OKIT_0692</name>
</gene>
<dbReference type="PANTHER" id="PTHR43017:SF1">
    <property type="entry name" value="ACETYLTRANSFERASE YJL218W-RELATED"/>
    <property type="match status" value="1"/>
</dbReference>
<feature type="domain" description="Maltose/galactoside acetyltransferase" evidence="6">
    <location>
        <begin position="6"/>
        <end position="60"/>
    </location>
</feature>
<dbReference type="InterPro" id="IPR018357">
    <property type="entry name" value="Hexapep_transf_CS"/>
</dbReference>
<dbReference type="Proteomes" id="UP000004959">
    <property type="component" value="Chromosome"/>
</dbReference>
<dbReference type="OrthoDB" id="9812571at2"/>
<comment type="caution">
    <text evidence="7">The sequence shown here is derived from an EMBL/GenBank/DDBJ whole genome shotgun (WGS) entry which is preliminary data.</text>
</comment>
<reference evidence="7 8" key="1">
    <citation type="journal article" date="2012" name="PLoS ONE">
        <title>Functional divergence in the genus oenococcus as predicted by genome sequencing of the newly-described species, Oenococcus kitaharae.</title>
        <authorList>
            <person name="Borneman A.R."/>
            <person name="McCarthy J.M."/>
            <person name="Chambers P.J."/>
            <person name="Bartowsky E.J."/>
        </authorList>
    </citation>
    <scope>NUCLEOTIDE SEQUENCE [LARGE SCALE GENOMIC DNA]</scope>
    <source>
        <strain evidence="8">DSM17330</strain>
    </source>
</reference>
<evidence type="ECO:0000259" key="6">
    <source>
        <dbReference type="SMART" id="SM01266"/>
    </source>
</evidence>
<dbReference type="Pfam" id="PF00132">
    <property type="entry name" value="Hexapep"/>
    <property type="match status" value="1"/>
</dbReference>
<organism evidence="7 8">
    <name type="scientific">Oenococcus kitaharae DSM 17330</name>
    <dbReference type="NCBI Taxonomy" id="1045004"/>
    <lineage>
        <taxon>Bacteria</taxon>
        <taxon>Bacillati</taxon>
        <taxon>Bacillota</taxon>
        <taxon>Bacilli</taxon>
        <taxon>Lactobacillales</taxon>
        <taxon>Lactobacillaceae</taxon>
        <taxon>Oenococcus</taxon>
    </lineage>
</organism>
<keyword evidence="8" id="KW-1185">Reference proteome</keyword>
<evidence type="ECO:0000313" key="8">
    <source>
        <dbReference type="Proteomes" id="UP000004959"/>
    </source>
</evidence>
<proteinExistence type="inferred from homology"/>
<dbReference type="PANTHER" id="PTHR43017">
    <property type="entry name" value="GALACTOSIDE O-ACETYLTRANSFERASE"/>
    <property type="match status" value="1"/>
</dbReference>
<dbReference type="PROSITE" id="PS00101">
    <property type="entry name" value="HEXAPEP_TRANSFERASES"/>
    <property type="match status" value="1"/>
</dbReference>
<evidence type="ECO:0000256" key="5">
    <source>
        <dbReference type="RuleBase" id="RU367021"/>
    </source>
</evidence>
<comment type="similarity">
    <text evidence="1 5">Belongs to the transferase hexapeptide repeat family.</text>
</comment>
<dbReference type="EMBL" id="AFVZ01000001">
    <property type="protein sequence ID" value="EHN58803.1"/>
    <property type="molecule type" value="Genomic_DNA"/>
</dbReference>
<dbReference type="RefSeq" id="WP_007745337.1">
    <property type="nucleotide sequence ID" value="NZ_CM001398.1"/>
</dbReference>
<evidence type="ECO:0000256" key="2">
    <source>
        <dbReference type="ARBA" id="ARBA00022679"/>
    </source>
</evidence>
<dbReference type="GO" id="GO:0008870">
    <property type="term" value="F:galactoside O-acetyltransferase activity"/>
    <property type="evidence" value="ECO:0007669"/>
    <property type="project" value="TreeGrafter"/>
</dbReference>
<evidence type="ECO:0000256" key="3">
    <source>
        <dbReference type="ARBA" id="ARBA00022737"/>
    </source>
</evidence>
<dbReference type="Pfam" id="PF12464">
    <property type="entry name" value="Mac"/>
    <property type="match status" value="1"/>
</dbReference>
<dbReference type="SUPFAM" id="SSF51161">
    <property type="entry name" value="Trimeric LpxA-like enzymes"/>
    <property type="match status" value="1"/>
</dbReference>
<accession>G9WF83</accession>
<dbReference type="FunFam" id="2.160.10.10:FF:000008">
    <property type="entry name" value="Maltose O-acetyltransferase"/>
    <property type="match status" value="1"/>
</dbReference>
<keyword evidence="2 5" id="KW-0808">Transferase</keyword>
<keyword evidence="4 5" id="KW-0012">Acyltransferase</keyword>
<dbReference type="STRING" id="336988.NT96_08870"/>
<dbReference type="Gene3D" id="2.160.10.10">
    <property type="entry name" value="Hexapeptide repeat proteins"/>
    <property type="match status" value="1"/>
</dbReference>
<dbReference type="eggNOG" id="COG0110">
    <property type="taxonomic scope" value="Bacteria"/>
</dbReference>
<dbReference type="PATRIC" id="fig|1045004.4.peg.692"/>
<evidence type="ECO:0000256" key="1">
    <source>
        <dbReference type="ARBA" id="ARBA00007274"/>
    </source>
</evidence>
<dbReference type="EC" id="2.3.1.-" evidence="5"/>
<dbReference type="InterPro" id="IPR039369">
    <property type="entry name" value="LacA-like"/>
</dbReference>
<dbReference type="AlphaFoldDB" id="G9WF83"/>
<dbReference type="InterPro" id="IPR001451">
    <property type="entry name" value="Hexapep"/>
</dbReference>
<name>G9WF83_9LACO</name>